<dbReference type="InterPro" id="IPR005203">
    <property type="entry name" value="Hemocyanin_C"/>
</dbReference>
<dbReference type="PROSITE" id="PS00210">
    <property type="entry name" value="HEMOCYANIN_2"/>
    <property type="match status" value="1"/>
</dbReference>
<dbReference type="GO" id="GO:0042438">
    <property type="term" value="P:melanin biosynthetic process"/>
    <property type="evidence" value="ECO:0007669"/>
    <property type="project" value="UniProtKB-KW"/>
</dbReference>
<evidence type="ECO:0000259" key="9">
    <source>
        <dbReference type="Pfam" id="PF03722"/>
    </source>
</evidence>
<evidence type="ECO:0000256" key="2">
    <source>
        <dbReference type="ARBA" id="ARBA00009928"/>
    </source>
</evidence>
<dbReference type="Pfam" id="PF03722">
    <property type="entry name" value="Hemocyanin_N"/>
    <property type="match status" value="1"/>
</dbReference>
<dbReference type="SMR" id="A0A7R8UBA2"/>
<dbReference type="PANTHER" id="PTHR11511">
    <property type="entry name" value="LARVAL STORAGE PROTEIN/PHENOLOXIDASE"/>
    <property type="match status" value="1"/>
</dbReference>
<name>A0A7R8UBA2_HERIL</name>
<dbReference type="InterPro" id="IPR005204">
    <property type="entry name" value="Hemocyanin_N"/>
</dbReference>
<dbReference type="Pfam" id="PF00372">
    <property type="entry name" value="Hemocyanin_M"/>
    <property type="match status" value="1"/>
</dbReference>
<keyword evidence="3" id="KW-0479">Metal-binding</keyword>
<keyword evidence="12" id="KW-1185">Reference proteome</keyword>
<feature type="domain" description="Hemocyanin middle" evidence="8">
    <location>
        <begin position="151"/>
        <end position="416"/>
    </location>
</feature>
<organism evidence="11 12">
    <name type="scientific">Hermetia illucens</name>
    <name type="common">Black soldier fly</name>
    <dbReference type="NCBI Taxonomy" id="343691"/>
    <lineage>
        <taxon>Eukaryota</taxon>
        <taxon>Metazoa</taxon>
        <taxon>Ecdysozoa</taxon>
        <taxon>Arthropoda</taxon>
        <taxon>Hexapoda</taxon>
        <taxon>Insecta</taxon>
        <taxon>Pterygota</taxon>
        <taxon>Neoptera</taxon>
        <taxon>Endopterygota</taxon>
        <taxon>Diptera</taxon>
        <taxon>Brachycera</taxon>
        <taxon>Stratiomyomorpha</taxon>
        <taxon>Stratiomyidae</taxon>
        <taxon>Hermetiinae</taxon>
        <taxon>Hermetia</taxon>
    </lineage>
</organism>
<dbReference type="Gene3D" id="1.20.1370.10">
    <property type="entry name" value="Hemocyanin, N-terminal domain"/>
    <property type="match status" value="1"/>
</dbReference>
<protein>
    <submittedName>
        <fullName evidence="11">Uncharacterized protein</fullName>
    </submittedName>
</protein>
<dbReference type="Proteomes" id="UP000594454">
    <property type="component" value="Chromosome 1"/>
</dbReference>
<dbReference type="AlphaFoldDB" id="A0A7R8UBA2"/>
<dbReference type="GO" id="GO:0004503">
    <property type="term" value="F:tyrosinase activity"/>
    <property type="evidence" value="ECO:0007669"/>
    <property type="project" value="UniProtKB-ARBA"/>
</dbReference>
<dbReference type="OrthoDB" id="7996330at2759"/>
<accession>A0A7R8UBA2</accession>
<gene>
    <name evidence="11" type="ORF">HERILL_LOCUS929</name>
</gene>
<dbReference type="GO" id="GO:0005576">
    <property type="term" value="C:extracellular region"/>
    <property type="evidence" value="ECO:0007669"/>
    <property type="project" value="UniProtKB-ARBA"/>
</dbReference>
<dbReference type="PANTHER" id="PTHR11511:SF4">
    <property type="entry name" value="PHENOLOXIDASE 2-RELATED"/>
    <property type="match status" value="1"/>
</dbReference>
<sequence>MSSHSTINRNFQMIMHRPFEPIFSRKGPSGERFDIPKKFFGPRYQDISDKLIELHKKLSGPLIPVKDIKLPDLKFASRLGRMEMFTPCIPIHRKVADKLVDLLMGCLDIDELQAMAIYMRDRVNPYCFNYALTIAILHRSDTKFVDIPYCYELFPEKFITAEMFSKIRQESGAIPQGSRIPILQPLALTANFANVEQKCAYFREDFLLNLSYWNWNIMYPAGITNPKVLYKDRRGELYFYYHHQILARYNAERLCNNLHRVQPLSNLREPIPEGYFSKLDSQVGGNAYPPRFKNTVLKDLRRESQELHFDLYLVERWIDRITDAITVGFIINDKGERVSLKNNNGINILGDLIQSSLASANRYFYGDLGNMGKLFIAFSHDSYNKHLESFGILADNATALRDPLFYRWHARLNELFMMHKNTLPSYTQDELSFPGITLQGLGIEKFPDSNNENELLTHWQQVDADTGPGLNFSSPGGVFVRLTHLDHRPFKIKLKIKNEMRSAALVCVRLFLIPEYNDCGLKMNFNELREFAIEIDRFVTKIEPGLSSVTRKSEDSSIVRIRDKKKTKNIFCRSGWPGHLLIPKGDPDGKKFILFGILTDYLRDHIYTKQDGDGCEVGSLYYGLFREKFPDKRPMGFPFDRRAHFHIEQLTDFLLPNMKCTSVTIRNKLEILSP</sequence>
<comment type="similarity">
    <text evidence="2">Belongs to the tyrosinase family.</text>
</comment>
<evidence type="ECO:0000259" key="10">
    <source>
        <dbReference type="Pfam" id="PF03723"/>
    </source>
</evidence>
<proteinExistence type="inferred from homology"/>
<dbReference type="SUPFAM" id="SSF48056">
    <property type="entry name" value="Di-copper centre-containing domain"/>
    <property type="match status" value="1"/>
</dbReference>
<dbReference type="Gene3D" id="1.10.1280.10">
    <property type="entry name" value="Di-copper center containing domain from catechol oxidase"/>
    <property type="match status" value="1"/>
</dbReference>
<dbReference type="InterPro" id="IPR013788">
    <property type="entry name" value="Hemocyanin/hexamerin"/>
</dbReference>
<reference evidence="11 12" key="1">
    <citation type="submission" date="2020-11" db="EMBL/GenBank/DDBJ databases">
        <authorList>
            <person name="Wallbank WR R."/>
            <person name="Pardo Diaz C."/>
            <person name="Kozak K."/>
            <person name="Martin S."/>
            <person name="Jiggins C."/>
            <person name="Moest M."/>
            <person name="Warren A I."/>
            <person name="Generalovic N T."/>
            <person name="Byers J.R.P. K."/>
            <person name="Montejo-Kovacevich G."/>
            <person name="Yen C E."/>
        </authorList>
    </citation>
    <scope>NUCLEOTIDE SEQUENCE [LARGE SCALE GENOMIC DNA]</scope>
</reference>
<feature type="domain" description="Hemocyanin N-terminal" evidence="9">
    <location>
        <begin position="70"/>
        <end position="143"/>
    </location>
</feature>
<dbReference type="EMBL" id="LR899009">
    <property type="protein sequence ID" value="CAD7077594.1"/>
    <property type="molecule type" value="Genomic_DNA"/>
</dbReference>
<dbReference type="SUPFAM" id="SSF48050">
    <property type="entry name" value="Hemocyanin, N-terminal domain"/>
    <property type="match status" value="1"/>
</dbReference>
<dbReference type="InterPro" id="IPR037020">
    <property type="entry name" value="Hemocyanin_C_sf"/>
</dbReference>
<evidence type="ECO:0000256" key="1">
    <source>
        <dbReference type="ARBA" id="ARBA00001973"/>
    </source>
</evidence>
<evidence type="ECO:0000256" key="5">
    <source>
        <dbReference type="ARBA" id="ARBA00023008"/>
    </source>
</evidence>
<dbReference type="PRINTS" id="PR00187">
    <property type="entry name" value="HAEMOCYANIN"/>
</dbReference>
<evidence type="ECO:0000256" key="4">
    <source>
        <dbReference type="ARBA" id="ARBA00023002"/>
    </source>
</evidence>
<dbReference type="Pfam" id="PF03723">
    <property type="entry name" value="Hemocyanin_C"/>
    <property type="match status" value="1"/>
</dbReference>
<evidence type="ECO:0000256" key="3">
    <source>
        <dbReference type="ARBA" id="ARBA00022723"/>
    </source>
</evidence>
<dbReference type="Gene3D" id="2.60.40.1520">
    <property type="entry name" value="Hemocyanin, C-terminal domain"/>
    <property type="match status" value="1"/>
</dbReference>
<evidence type="ECO:0000259" key="8">
    <source>
        <dbReference type="Pfam" id="PF00372"/>
    </source>
</evidence>
<evidence type="ECO:0000313" key="11">
    <source>
        <dbReference type="EMBL" id="CAD7077594.1"/>
    </source>
</evidence>
<dbReference type="InParanoid" id="A0A7R8UBA2"/>
<dbReference type="InterPro" id="IPR008922">
    <property type="entry name" value="Di-copper_centre_dom_sf"/>
</dbReference>
<keyword evidence="7" id="KW-0470">Melanin biosynthesis</keyword>
<dbReference type="InterPro" id="IPR000896">
    <property type="entry name" value="Hemocyanin/hexamerin_mid_dom"/>
</dbReference>
<evidence type="ECO:0000313" key="12">
    <source>
        <dbReference type="Proteomes" id="UP000594454"/>
    </source>
</evidence>
<evidence type="ECO:0000256" key="6">
    <source>
        <dbReference type="ARBA" id="ARBA00023033"/>
    </source>
</evidence>
<dbReference type="SUPFAM" id="SSF81296">
    <property type="entry name" value="E set domains"/>
    <property type="match status" value="1"/>
</dbReference>
<dbReference type="InterPro" id="IPR036697">
    <property type="entry name" value="Hemocyanin_N_sf"/>
</dbReference>
<keyword evidence="5" id="KW-0186">Copper</keyword>
<feature type="domain" description="Hemocyanin C-terminal" evidence="10">
    <location>
        <begin position="425"/>
        <end position="666"/>
    </location>
</feature>
<keyword evidence="6" id="KW-0503">Monooxygenase</keyword>
<comment type="cofactor">
    <cofactor evidence="1">
        <name>Cu(2+)</name>
        <dbReference type="ChEBI" id="CHEBI:29036"/>
    </cofactor>
</comment>
<evidence type="ECO:0000256" key="7">
    <source>
        <dbReference type="ARBA" id="ARBA00023101"/>
    </source>
</evidence>
<dbReference type="InterPro" id="IPR014756">
    <property type="entry name" value="Ig_E-set"/>
</dbReference>
<dbReference type="GO" id="GO:0046872">
    <property type="term" value="F:metal ion binding"/>
    <property type="evidence" value="ECO:0007669"/>
    <property type="project" value="UniProtKB-KW"/>
</dbReference>
<keyword evidence="4" id="KW-0560">Oxidoreductase</keyword>